<dbReference type="RefSeq" id="WP_182125698.1">
    <property type="nucleotide sequence ID" value="NZ_JACGLS010000007.1"/>
</dbReference>
<gene>
    <name evidence="1" type="ORF">H3Z83_11785</name>
</gene>
<reference evidence="1 2" key="1">
    <citation type="submission" date="2020-07" db="EMBL/GenBank/DDBJ databases">
        <title>Bacterium isolated from marine sediment.</title>
        <authorList>
            <person name="Shang D."/>
            <person name="Du Z.-J."/>
        </authorList>
    </citation>
    <scope>NUCLEOTIDE SEQUENCE [LARGE SCALE GENOMIC DNA]</scope>
    <source>
        <strain evidence="1 2">S7007</strain>
    </source>
</reference>
<dbReference type="Proteomes" id="UP000563906">
    <property type="component" value="Unassembled WGS sequence"/>
</dbReference>
<dbReference type="AlphaFoldDB" id="A0A839ASW0"/>
<accession>A0A839ASW0</accession>
<evidence type="ECO:0000313" key="2">
    <source>
        <dbReference type="Proteomes" id="UP000563906"/>
    </source>
</evidence>
<comment type="caution">
    <text evidence="1">The sequence shown here is derived from an EMBL/GenBank/DDBJ whole genome shotgun (WGS) entry which is preliminary data.</text>
</comment>
<name>A0A839ASW0_9FLAO</name>
<proteinExistence type="predicted"/>
<protein>
    <submittedName>
        <fullName evidence="1">Uncharacterized protein</fullName>
    </submittedName>
</protein>
<organism evidence="1 2">
    <name type="scientific">Tenacibaculum pelagium</name>
    <dbReference type="NCBI Taxonomy" id="2759527"/>
    <lineage>
        <taxon>Bacteria</taxon>
        <taxon>Pseudomonadati</taxon>
        <taxon>Bacteroidota</taxon>
        <taxon>Flavobacteriia</taxon>
        <taxon>Flavobacteriales</taxon>
        <taxon>Flavobacteriaceae</taxon>
        <taxon>Tenacibaculum</taxon>
    </lineage>
</organism>
<keyword evidence="2" id="KW-1185">Reference proteome</keyword>
<dbReference type="EMBL" id="JACGLS010000007">
    <property type="protein sequence ID" value="MBA6157194.1"/>
    <property type="molecule type" value="Genomic_DNA"/>
</dbReference>
<evidence type="ECO:0000313" key="1">
    <source>
        <dbReference type="EMBL" id="MBA6157194.1"/>
    </source>
</evidence>
<sequence>MNLFRQFFKKETKSISDDFYNRAKLAIEMSINSSVDVHKTLLKEKNWSQILFCNKSLSSGLLRLHMLERRSKIKLGSEIEFKNKEIILDSLFSIIHKTEVSIADVYYQLNLWIIHNRFDKINELIKIIHLIKPSRYRKQSLYEKHYMNFLNFLSRNTEKINHDFIQKSHKDPIITYYSLFPELYDGILNKTDIKDNILTIKDEYKILQKKLFKDSSSLYGGFKDTEVVTNFTLEVPLKISSNIDKLKAD</sequence>